<sequence length="113" mass="12718">MLFLFEYSPHTPETPDTFSGVNDPFLTEKTLTSLFEPPPVQEDTDKDSGDEDEEGTISNLNRCQLQALATATVRRHGEKQSYDMEESADTPVRNLVLFYLGCGTCRYISLCQC</sequence>
<feature type="compositionally biased region" description="Acidic residues" evidence="1">
    <location>
        <begin position="42"/>
        <end position="55"/>
    </location>
</feature>
<organism evidence="2 3">
    <name type="scientific">Batillaria attramentaria</name>
    <dbReference type="NCBI Taxonomy" id="370345"/>
    <lineage>
        <taxon>Eukaryota</taxon>
        <taxon>Metazoa</taxon>
        <taxon>Spiralia</taxon>
        <taxon>Lophotrochozoa</taxon>
        <taxon>Mollusca</taxon>
        <taxon>Gastropoda</taxon>
        <taxon>Caenogastropoda</taxon>
        <taxon>Sorbeoconcha</taxon>
        <taxon>Cerithioidea</taxon>
        <taxon>Batillariidae</taxon>
        <taxon>Batillaria</taxon>
    </lineage>
</organism>
<evidence type="ECO:0000256" key="1">
    <source>
        <dbReference type="SAM" id="MobiDB-lite"/>
    </source>
</evidence>
<dbReference type="Proteomes" id="UP001519460">
    <property type="component" value="Unassembled WGS sequence"/>
</dbReference>
<proteinExistence type="predicted"/>
<evidence type="ECO:0000313" key="2">
    <source>
        <dbReference type="EMBL" id="KAK7507760.1"/>
    </source>
</evidence>
<protein>
    <submittedName>
        <fullName evidence="2">Uncharacterized protein</fullName>
    </submittedName>
</protein>
<feature type="region of interest" description="Disordered" evidence="1">
    <location>
        <begin position="31"/>
        <end position="57"/>
    </location>
</feature>
<evidence type="ECO:0000313" key="3">
    <source>
        <dbReference type="Proteomes" id="UP001519460"/>
    </source>
</evidence>
<dbReference type="AlphaFoldDB" id="A0ABD0M7R6"/>
<dbReference type="EMBL" id="JACVVK020000003">
    <property type="protein sequence ID" value="KAK7507760.1"/>
    <property type="molecule type" value="Genomic_DNA"/>
</dbReference>
<keyword evidence="3" id="KW-1185">Reference proteome</keyword>
<accession>A0ABD0M7R6</accession>
<name>A0ABD0M7R6_9CAEN</name>
<gene>
    <name evidence="2" type="ORF">BaRGS_00000725</name>
</gene>
<reference evidence="2 3" key="1">
    <citation type="journal article" date="2023" name="Sci. Data">
        <title>Genome assembly of the Korean intertidal mud-creeper Batillaria attramentaria.</title>
        <authorList>
            <person name="Patra A.K."/>
            <person name="Ho P.T."/>
            <person name="Jun S."/>
            <person name="Lee S.J."/>
            <person name="Kim Y."/>
            <person name="Won Y.J."/>
        </authorList>
    </citation>
    <scope>NUCLEOTIDE SEQUENCE [LARGE SCALE GENOMIC DNA]</scope>
    <source>
        <strain evidence="2">Wonlab-2016</strain>
    </source>
</reference>
<comment type="caution">
    <text evidence="2">The sequence shown here is derived from an EMBL/GenBank/DDBJ whole genome shotgun (WGS) entry which is preliminary data.</text>
</comment>